<accession>A0AAN8Y746</accession>
<comment type="caution">
    <text evidence="1">The sequence shown here is derived from an EMBL/GenBank/DDBJ whole genome shotgun (WGS) entry which is preliminary data.</text>
</comment>
<gene>
    <name evidence="1" type="ORF">RDI58_019996</name>
</gene>
<keyword evidence="2" id="KW-1185">Reference proteome</keyword>
<dbReference type="EMBL" id="JBANQN010000008">
    <property type="protein sequence ID" value="KAK6782200.1"/>
    <property type="molecule type" value="Genomic_DNA"/>
</dbReference>
<sequence>MKKLCSRTEGWPGLAILIESLLMANKDFRHGGLLQVNSPCIMLQQPTEATHSVLSHFSRSYSMDMLVTSQSKQFILKFTIHSLPDLHWATVASTASTNLKYLDTLAPGVSVPAMHLVVVGACWAKKTPKKIFIYFEHKSLRTPVGHCQLEMECVSTGYERNSEELLDT</sequence>
<evidence type="ECO:0000313" key="1">
    <source>
        <dbReference type="EMBL" id="KAK6782200.1"/>
    </source>
</evidence>
<name>A0AAN8Y746_SOLBU</name>
<proteinExistence type="predicted"/>
<dbReference type="Proteomes" id="UP001371456">
    <property type="component" value="Unassembled WGS sequence"/>
</dbReference>
<organism evidence="1 2">
    <name type="scientific">Solanum bulbocastanum</name>
    <name type="common">Wild potato</name>
    <dbReference type="NCBI Taxonomy" id="147425"/>
    <lineage>
        <taxon>Eukaryota</taxon>
        <taxon>Viridiplantae</taxon>
        <taxon>Streptophyta</taxon>
        <taxon>Embryophyta</taxon>
        <taxon>Tracheophyta</taxon>
        <taxon>Spermatophyta</taxon>
        <taxon>Magnoliopsida</taxon>
        <taxon>eudicotyledons</taxon>
        <taxon>Gunneridae</taxon>
        <taxon>Pentapetalae</taxon>
        <taxon>asterids</taxon>
        <taxon>lamiids</taxon>
        <taxon>Solanales</taxon>
        <taxon>Solanaceae</taxon>
        <taxon>Solanoideae</taxon>
        <taxon>Solaneae</taxon>
        <taxon>Solanum</taxon>
    </lineage>
</organism>
<protein>
    <submittedName>
        <fullName evidence="1">Uncharacterized protein</fullName>
    </submittedName>
</protein>
<reference evidence="1 2" key="1">
    <citation type="submission" date="2024-02" db="EMBL/GenBank/DDBJ databases">
        <title>de novo genome assembly of Solanum bulbocastanum strain 11H21.</title>
        <authorList>
            <person name="Hosaka A.J."/>
        </authorList>
    </citation>
    <scope>NUCLEOTIDE SEQUENCE [LARGE SCALE GENOMIC DNA]</scope>
    <source>
        <tissue evidence="1">Young leaves</tissue>
    </source>
</reference>
<dbReference type="AlphaFoldDB" id="A0AAN8Y746"/>
<evidence type="ECO:0000313" key="2">
    <source>
        <dbReference type="Proteomes" id="UP001371456"/>
    </source>
</evidence>